<feature type="chain" id="PRO_5035178740" description="Saposin B-type domain-containing protein" evidence="2">
    <location>
        <begin position="23"/>
        <end position="198"/>
    </location>
</feature>
<dbReference type="AlphaFoldDB" id="A0A8J5MZX7"/>
<keyword evidence="2" id="KW-0732">Signal</keyword>
<dbReference type="EMBL" id="JAHLQT010015640">
    <property type="protein sequence ID" value="KAG7169626.1"/>
    <property type="molecule type" value="Genomic_DNA"/>
</dbReference>
<reference evidence="3" key="1">
    <citation type="journal article" date="2021" name="Sci. Adv.">
        <title>The American lobster genome reveals insights on longevity, neural, and immune adaptations.</title>
        <authorList>
            <person name="Polinski J.M."/>
            <person name="Zimin A.V."/>
            <person name="Clark K.F."/>
            <person name="Kohn A.B."/>
            <person name="Sadowski N."/>
            <person name="Timp W."/>
            <person name="Ptitsyn A."/>
            <person name="Khanna P."/>
            <person name="Romanova D.Y."/>
            <person name="Williams P."/>
            <person name="Greenwood S.J."/>
            <person name="Moroz L.L."/>
            <person name="Walt D.R."/>
            <person name="Bodnar A.G."/>
        </authorList>
    </citation>
    <scope>NUCLEOTIDE SEQUENCE</scope>
    <source>
        <strain evidence="3">GMGI-L3</strain>
    </source>
</reference>
<evidence type="ECO:0000256" key="1">
    <source>
        <dbReference type="SAM" id="MobiDB-lite"/>
    </source>
</evidence>
<sequence>MGFPAAWMVAAVLVVGQHAVGGVKEMGPKTQLPDDTLFKDPAAFCEGCYGMVHELHKLLLKWKKEKGSLEDHIDAALLAVCSTDRLRAYVLSPPKMVRLCSGIRAHYEDEAGLVMLKQYSAKKKPSVDKVFESFCKKTIPACPKGLKPMSVARKEKTEKAAEEKKAREEKENKEKGEEKTKQKTKTKNDTKKNKKDEL</sequence>
<feature type="compositionally biased region" description="Basic and acidic residues" evidence="1">
    <location>
        <begin position="152"/>
        <end position="198"/>
    </location>
</feature>
<evidence type="ECO:0000313" key="4">
    <source>
        <dbReference type="Proteomes" id="UP000747542"/>
    </source>
</evidence>
<comment type="caution">
    <text evidence="3">The sequence shown here is derived from an EMBL/GenBank/DDBJ whole genome shotgun (WGS) entry which is preliminary data.</text>
</comment>
<feature type="signal peptide" evidence="2">
    <location>
        <begin position="1"/>
        <end position="22"/>
    </location>
</feature>
<feature type="region of interest" description="Disordered" evidence="1">
    <location>
        <begin position="146"/>
        <end position="198"/>
    </location>
</feature>
<protein>
    <recommendedName>
        <fullName evidence="5">Saposin B-type domain-containing protein</fullName>
    </recommendedName>
</protein>
<evidence type="ECO:0000313" key="3">
    <source>
        <dbReference type="EMBL" id="KAG7169626.1"/>
    </source>
</evidence>
<dbReference type="Proteomes" id="UP000747542">
    <property type="component" value="Unassembled WGS sequence"/>
</dbReference>
<dbReference type="OrthoDB" id="6364453at2759"/>
<proteinExistence type="predicted"/>
<evidence type="ECO:0008006" key="5">
    <source>
        <dbReference type="Google" id="ProtNLM"/>
    </source>
</evidence>
<gene>
    <name evidence="3" type="ORF">Hamer_G013225</name>
</gene>
<keyword evidence="4" id="KW-1185">Reference proteome</keyword>
<organism evidence="3 4">
    <name type="scientific">Homarus americanus</name>
    <name type="common">American lobster</name>
    <dbReference type="NCBI Taxonomy" id="6706"/>
    <lineage>
        <taxon>Eukaryota</taxon>
        <taxon>Metazoa</taxon>
        <taxon>Ecdysozoa</taxon>
        <taxon>Arthropoda</taxon>
        <taxon>Crustacea</taxon>
        <taxon>Multicrustacea</taxon>
        <taxon>Malacostraca</taxon>
        <taxon>Eumalacostraca</taxon>
        <taxon>Eucarida</taxon>
        <taxon>Decapoda</taxon>
        <taxon>Pleocyemata</taxon>
        <taxon>Astacidea</taxon>
        <taxon>Nephropoidea</taxon>
        <taxon>Nephropidae</taxon>
        <taxon>Homarus</taxon>
    </lineage>
</organism>
<name>A0A8J5MZX7_HOMAM</name>
<evidence type="ECO:0000256" key="2">
    <source>
        <dbReference type="SAM" id="SignalP"/>
    </source>
</evidence>
<accession>A0A8J5MZX7</accession>